<dbReference type="CDD" id="cd14748">
    <property type="entry name" value="PBP2_UgpB"/>
    <property type="match status" value="1"/>
</dbReference>
<dbReference type="AlphaFoldDB" id="A0A3M2LQ28"/>
<reference evidence="5 6" key="1">
    <citation type="submission" date="2018-10" db="EMBL/GenBank/DDBJ databases">
        <title>Isolation from soil.</title>
        <authorList>
            <person name="Hu J."/>
        </authorList>
    </citation>
    <scope>NUCLEOTIDE SEQUENCE [LARGE SCALE GENOMIC DNA]</scope>
    <source>
        <strain evidence="5 6">NEAU-Ht49</strain>
    </source>
</reference>
<dbReference type="InterPro" id="IPR006059">
    <property type="entry name" value="SBP"/>
</dbReference>
<comment type="caution">
    <text evidence="5">The sequence shown here is derived from an EMBL/GenBank/DDBJ whole genome shotgun (WGS) entry which is preliminary data.</text>
</comment>
<evidence type="ECO:0000256" key="2">
    <source>
        <dbReference type="ARBA" id="ARBA00022448"/>
    </source>
</evidence>
<evidence type="ECO:0000313" key="5">
    <source>
        <dbReference type="EMBL" id="RMI39196.1"/>
    </source>
</evidence>
<dbReference type="PROSITE" id="PS51257">
    <property type="entry name" value="PROKAR_LIPOPROTEIN"/>
    <property type="match status" value="1"/>
</dbReference>
<evidence type="ECO:0000256" key="1">
    <source>
        <dbReference type="ARBA" id="ARBA00008520"/>
    </source>
</evidence>
<dbReference type="Proteomes" id="UP000282674">
    <property type="component" value="Unassembled WGS sequence"/>
</dbReference>
<comment type="similarity">
    <text evidence="1">Belongs to the bacterial solute-binding protein 1 family.</text>
</comment>
<evidence type="ECO:0000313" key="6">
    <source>
        <dbReference type="Proteomes" id="UP000282674"/>
    </source>
</evidence>
<dbReference type="GO" id="GO:1901982">
    <property type="term" value="F:maltose binding"/>
    <property type="evidence" value="ECO:0007669"/>
    <property type="project" value="TreeGrafter"/>
</dbReference>
<dbReference type="GO" id="GO:0015768">
    <property type="term" value="P:maltose transport"/>
    <property type="evidence" value="ECO:0007669"/>
    <property type="project" value="TreeGrafter"/>
</dbReference>
<feature type="chain" id="PRO_5038699241" evidence="4">
    <location>
        <begin position="20"/>
        <end position="435"/>
    </location>
</feature>
<dbReference type="EMBL" id="RFFG01000072">
    <property type="protein sequence ID" value="RMI39196.1"/>
    <property type="molecule type" value="Genomic_DNA"/>
</dbReference>
<dbReference type="GO" id="GO:0042956">
    <property type="term" value="P:maltodextrin transmembrane transport"/>
    <property type="evidence" value="ECO:0007669"/>
    <property type="project" value="TreeGrafter"/>
</dbReference>
<evidence type="ECO:0000256" key="3">
    <source>
        <dbReference type="ARBA" id="ARBA00022729"/>
    </source>
</evidence>
<dbReference type="PANTHER" id="PTHR30061:SF50">
    <property type="entry name" value="MALTOSE_MALTODEXTRIN-BINDING PERIPLASMIC PROTEIN"/>
    <property type="match status" value="1"/>
</dbReference>
<gene>
    <name evidence="5" type="ORF">EBO15_30545</name>
</gene>
<sequence length="435" mass="46120">MIIMVERSFRILRPAAAVATLLLAAACGGGSSDKSSGDGTPGPATFTYWTTSWTPDQISQIDADFAKAHPGLHSKGQFIASADQYLPKVISAIKSNTQPTVLLTQNASDLPEIATSGKLIPLDGDLKQQTDGLYPGIKDALFYKGKQLGFARSGVGDIVLFYNKKDFKDAGIAKPPATWAELVEDAKKLSDPGKKRYGYYVPLGEAEWITFAWMPLLRANGGDMLTQDGTKTAFNSPQGVKALQTWLDLMSAKAAPTTSFAQAGSFDGAPAFASHTVSMMANGQWAVDTFKKAGIDFGVAPLPRGDAGPSTSVGMEVAALLKTSKAQERAGLEFIKYLATPQVGAHLAAANGGLPSAPDQLQQPELKEHIAKDPYYQTFADGLPSGKGRPMTPAYTAVSEALYTEINKALRGQETAQQALDNAARKADAALKEQG</sequence>
<feature type="signal peptide" evidence="4">
    <location>
        <begin position="1"/>
        <end position="19"/>
    </location>
</feature>
<accession>A0A3M2LQ28</accession>
<proteinExistence type="inferred from homology"/>
<evidence type="ECO:0000256" key="4">
    <source>
        <dbReference type="SAM" id="SignalP"/>
    </source>
</evidence>
<keyword evidence="2" id="KW-0813">Transport</keyword>
<name>A0A3M2LQ28_9ACTN</name>
<dbReference type="PANTHER" id="PTHR30061">
    <property type="entry name" value="MALTOSE-BINDING PERIPLASMIC PROTEIN"/>
    <property type="match status" value="1"/>
</dbReference>
<protein>
    <submittedName>
        <fullName evidence="5">ABC transporter substrate-binding protein</fullName>
    </submittedName>
</protein>
<organism evidence="5 6">
    <name type="scientific">Actinomadura harenae</name>
    <dbReference type="NCBI Taxonomy" id="2483351"/>
    <lineage>
        <taxon>Bacteria</taxon>
        <taxon>Bacillati</taxon>
        <taxon>Actinomycetota</taxon>
        <taxon>Actinomycetes</taxon>
        <taxon>Streptosporangiales</taxon>
        <taxon>Thermomonosporaceae</taxon>
        <taxon>Actinomadura</taxon>
    </lineage>
</organism>
<keyword evidence="3 4" id="KW-0732">Signal</keyword>
<dbReference type="GO" id="GO:0055052">
    <property type="term" value="C:ATP-binding cassette (ABC) transporter complex, substrate-binding subunit-containing"/>
    <property type="evidence" value="ECO:0007669"/>
    <property type="project" value="TreeGrafter"/>
</dbReference>
<dbReference type="SUPFAM" id="SSF53850">
    <property type="entry name" value="Periplasmic binding protein-like II"/>
    <property type="match status" value="1"/>
</dbReference>
<dbReference type="Gene3D" id="3.40.190.10">
    <property type="entry name" value="Periplasmic binding protein-like II"/>
    <property type="match status" value="2"/>
</dbReference>
<dbReference type="Pfam" id="PF13416">
    <property type="entry name" value="SBP_bac_8"/>
    <property type="match status" value="1"/>
</dbReference>
<keyword evidence="6" id="KW-1185">Reference proteome</keyword>